<dbReference type="SMART" id="SM00427">
    <property type="entry name" value="H2B"/>
    <property type="match status" value="1"/>
</dbReference>
<dbReference type="GO" id="GO:0030527">
    <property type="term" value="F:structural constituent of chromatin"/>
    <property type="evidence" value="ECO:0007669"/>
    <property type="project" value="InterPro"/>
</dbReference>
<comment type="similarity">
    <text evidence="4">Belongs to the histone H2B family.</text>
</comment>
<dbReference type="GO" id="GO:0045087">
    <property type="term" value="P:innate immune response"/>
    <property type="evidence" value="ECO:0007669"/>
    <property type="project" value="UniProtKB-ARBA"/>
</dbReference>
<evidence type="ECO:0000256" key="7">
    <source>
        <dbReference type="ARBA" id="ARBA00023125"/>
    </source>
</evidence>
<dbReference type="InterPro" id="IPR009072">
    <property type="entry name" value="Histone-fold"/>
</dbReference>
<evidence type="ECO:0000256" key="10">
    <source>
        <dbReference type="SAM" id="MobiDB-lite"/>
    </source>
</evidence>
<dbReference type="Proteomes" id="UP001175271">
    <property type="component" value="Unassembled WGS sequence"/>
</dbReference>
<dbReference type="FunFam" id="1.10.20.10:FF:000016">
    <property type="entry name" value="Histone H2B"/>
    <property type="match status" value="1"/>
</dbReference>
<comment type="caution">
    <text evidence="12">The sequence shown here is derived from an EMBL/GenBank/DDBJ whole genome shotgun (WGS) entry which is preliminary data.</text>
</comment>
<evidence type="ECO:0000259" key="11">
    <source>
        <dbReference type="Pfam" id="PF00125"/>
    </source>
</evidence>
<dbReference type="GO" id="GO:0005634">
    <property type="term" value="C:nucleus"/>
    <property type="evidence" value="ECO:0007669"/>
    <property type="project" value="UniProtKB-SubCell"/>
</dbReference>
<keyword evidence="13" id="KW-1185">Reference proteome</keyword>
<comment type="subunit">
    <text evidence="5">The nucleosome is a histone octamer containing two molecules each of H2A, H2B, H3 and H4 assembled in one H3-H4 heterotetramer and two H2A-H2B heterodimers. The octamer wraps approximately 147 bp of DNA.</text>
</comment>
<evidence type="ECO:0000256" key="9">
    <source>
        <dbReference type="ARBA" id="ARBA00023269"/>
    </source>
</evidence>
<dbReference type="AlphaFoldDB" id="A0AA39HHK2"/>
<keyword evidence="8" id="KW-0539">Nucleus</keyword>
<proteinExistence type="inferred from homology"/>
<organism evidence="12 13">
    <name type="scientific">Steinernema hermaphroditum</name>
    <dbReference type="NCBI Taxonomy" id="289476"/>
    <lineage>
        <taxon>Eukaryota</taxon>
        <taxon>Metazoa</taxon>
        <taxon>Ecdysozoa</taxon>
        <taxon>Nematoda</taxon>
        <taxon>Chromadorea</taxon>
        <taxon>Rhabditida</taxon>
        <taxon>Tylenchina</taxon>
        <taxon>Panagrolaimomorpha</taxon>
        <taxon>Strongyloidoidea</taxon>
        <taxon>Steinernematidae</taxon>
        <taxon>Steinernema</taxon>
    </lineage>
</organism>
<dbReference type="EMBL" id="JAUCMV010000004">
    <property type="protein sequence ID" value="KAK0406011.1"/>
    <property type="molecule type" value="Genomic_DNA"/>
</dbReference>
<gene>
    <name evidence="12" type="ORF">QR680_018314</name>
</gene>
<dbReference type="SUPFAM" id="SSF47113">
    <property type="entry name" value="Histone-fold"/>
    <property type="match status" value="1"/>
</dbReference>
<accession>A0AA39HHK2</accession>
<dbReference type="GO" id="GO:0000786">
    <property type="term" value="C:nucleosome"/>
    <property type="evidence" value="ECO:0007669"/>
    <property type="project" value="UniProtKB-KW"/>
</dbReference>
<dbReference type="Pfam" id="PF00125">
    <property type="entry name" value="Histone"/>
    <property type="match status" value="1"/>
</dbReference>
<evidence type="ECO:0000313" key="12">
    <source>
        <dbReference type="EMBL" id="KAK0406011.1"/>
    </source>
</evidence>
<evidence type="ECO:0000256" key="2">
    <source>
        <dbReference type="ARBA" id="ARBA00004123"/>
    </source>
</evidence>
<name>A0AA39HHK2_9BILA</name>
<keyword evidence="7" id="KW-0238">DNA-binding</keyword>
<comment type="function">
    <text evidence="1">Core component of nucleosome. Nucleosomes wrap and compact DNA into chromatin, limiting DNA accessibility to the cellular machineries which require DNA as a template. Histones thereby play a central role in transcription regulation, DNA repair, DNA replication and chromosomal stability. DNA accessibility is regulated via a complex set of post-translational modifications of histones, also called histone code, and nucleosome remodeling.</text>
</comment>
<evidence type="ECO:0000256" key="1">
    <source>
        <dbReference type="ARBA" id="ARBA00002001"/>
    </source>
</evidence>
<keyword evidence="9" id="KW-0544">Nucleosome core</keyword>
<evidence type="ECO:0000256" key="4">
    <source>
        <dbReference type="ARBA" id="ARBA00006846"/>
    </source>
</evidence>
<evidence type="ECO:0000313" key="13">
    <source>
        <dbReference type="Proteomes" id="UP001175271"/>
    </source>
</evidence>
<dbReference type="CDD" id="cd22910">
    <property type="entry name" value="HFD_H2B"/>
    <property type="match status" value="1"/>
</dbReference>
<sequence length="301" mass="33597">MGSTQGFCVMARTKKTVAAESDKKPRKEGKKMKKAKETYNIYIFRTLKQVHPDKGISSKAMSILNSMCVDLFERIASEAGRLAAMTKKSTLSSREIQTAVRLIFPGELAKHAVSEGTKSVTKYMAESSTERVTVATTVLASRLPSTSSSATSSNVEEDAEQSAYDNAEIDEEVQTAEKFAEENKNNVHSYAAPAPLNFKIDMLSNAHFEFCSLPKSEQHAVFEFRLRVDLLEIKELFQGPFSLVLIKVIKVHYREANLPLRHFALHHKPLQLMSVNFCSKNENAVIDRNKFVTQQVEASAA</sequence>
<keyword evidence="6" id="KW-0158">Chromosome</keyword>
<comment type="subcellular location">
    <subcellularLocation>
        <location evidence="3">Chromosome</location>
    </subcellularLocation>
    <subcellularLocation>
        <location evidence="2">Nucleus</location>
    </subcellularLocation>
</comment>
<evidence type="ECO:0000256" key="3">
    <source>
        <dbReference type="ARBA" id="ARBA00004286"/>
    </source>
</evidence>
<dbReference type="GO" id="GO:0003677">
    <property type="term" value="F:DNA binding"/>
    <property type="evidence" value="ECO:0007669"/>
    <property type="project" value="UniProtKB-KW"/>
</dbReference>
<dbReference type="InterPro" id="IPR000558">
    <property type="entry name" value="Histone_H2B"/>
</dbReference>
<dbReference type="Gene3D" id="1.10.20.10">
    <property type="entry name" value="Histone, subunit A"/>
    <property type="match status" value="1"/>
</dbReference>
<feature type="region of interest" description="Disordered" evidence="10">
    <location>
        <begin position="145"/>
        <end position="166"/>
    </location>
</feature>
<dbReference type="PANTHER" id="PTHR23428">
    <property type="entry name" value="HISTONE H2B"/>
    <property type="match status" value="1"/>
</dbReference>
<evidence type="ECO:0000256" key="6">
    <source>
        <dbReference type="ARBA" id="ARBA00022454"/>
    </source>
</evidence>
<evidence type="ECO:0000256" key="5">
    <source>
        <dbReference type="ARBA" id="ARBA00011538"/>
    </source>
</evidence>
<evidence type="ECO:0000256" key="8">
    <source>
        <dbReference type="ARBA" id="ARBA00023242"/>
    </source>
</evidence>
<dbReference type="PRINTS" id="PR00621">
    <property type="entry name" value="HISTONEH2B"/>
</dbReference>
<dbReference type="GO" id="GO:0046982">
    <property type="term" value="F:protein heterodimerization activity"/>
    <property type="evidence" value="ECO:0007669"/>
    <property type="project" value="InterPro"/>
</dbReference>
<feature type="domain" description="Core Histone H2A/H2B/H3" evidence="11">
    <location>
        <begin position="28"/>
        <end position="102"/>
    </location>
</feature>
<reference evidence="12" key="1">
    <citation type="submission" date="2023-06" db="EMBL/GenBank/DDBJ databases">
        <title>Genomic analysis of the entomopathogenic nematode Steinernema hermaphroditum.</title>
        <authorList>
            <person name="Schwarz E.M."/>
            <person name="Heppert J.K."/>
            <person name="Baniya A."/>
            <person name="Schwartz H.T."/>
            <person name="Tan C.-H."/>
            <person name="Antoshechkin I."/>
            <person name="Sternberg P.W."/>
            <person name="Goodrich-Blair H."/>
            <person name="Dillman A.R."/>
        </authorList>
    </citation>
    <scope>NUCLEOTIDE SEQUENCE</scope>
    <source>
        <strain evidence="12">PS9179</strain>
        <tissue evidence="12">Whole animal</tissue>
    </source>
</reference>
<protein>
    <recommendedName>
        <fullName evidence="11">Core Histone H2A/H2B/H3 domain-containing protein</fullName>
    </recommendedName>
</protein>
<dbReference type="InterPro" id="IPR007125">
    <property type="entry name" value="H2A/H2B/H3"/>
</dbReference>